<evidence type="ECO:0000313" key="2">
    <source>
        <dbReference type="Proteomes" id="UP001153050"/>
    </source>
</evidence>
<proteinExistence type="predicted"/>
<comment type="caution">
    <text evidence="1">The sequence shown here is derived from an EMBL/GenBank/DDBJ whole genome shotgun (WGS) entry which is preliminary data.</text>
</comment>
<organism evidence="1 2">
    <name type="scientific">Mesorhizobium escarrei</name>
    <dbReference type="NCBI Taxonomy" id="666018"/>
    <lineage>
        <taxon>Bacteria</taxon>
        <taxon>Pseudomonadati</taxon>
        <taxon>Pseudomonadota</taxon>
        <taxon>Alphaproteobacteria</taxon>
        <taxon>Hyphomicrobiales</taxon>
        <taxon>Phyllobacteriaceae</taxon>
        <taxon>Mesorhizobium</taxon>
    </lineage>
</organism>
<protein>
    <submittedName>
        <fullName evidence="1">Uncharacterized protein</fullName>
    </submittedName>
</protein>
<dbReference type="EMBL" id="CAKXZT010000144">
    <property type="protein sequence ID" value="CAH2405688.1"/>
    <property type="molecule type" value="Genomic_DNA"/>
</dbReference>
<evidence type="ECO:0000313" key="1">
    <source>
        <dbReference type="EMBL" id="CAH2405688.1"/>
    </source>
</evidence>
<name>A0ABM9EA34_9HYPH</name>
<keyword evidence="2" id="KW-1185">Reference proteome</keyword>
<sequence>MGPPPRSFATDAHAASWFRSTGDLPHTSLPRDLRAWLGELASESIVGFLAPCKKGGSPDPDKACRRCS</sequence>
<gene>
    <name evidence="1" type="ORF">MES5069_480057</name>
</gene>
<reference evidence="1 2" key="1">
    <citation type="submission" date="2022-03" db="EMBL/GenBank/DDBJ databases">
        <authorList>
            <person name="Brunel B."/>
        </authorList>
    </citation>
    <scope>NUCLEOTIDE SEQUENCE [LARGE SCALE GENOMIC DNA]</scope>
    <source>
        <strain evidence="1">STM5069sample</strain>
    </source>
</reference>
<accession>A0ABM9EA34</accession>
<dbReference type="Proteomes" id="UP001153050">
    <property type="component" value="Unassembled WGS sequence"/>
</dbReference>